<evidence type="ECO:0000259" key="1">
    <source>
        <dbReference type="Pfam" id="PF01636"/>
    </source>
</evidence>
<dbReference type="PATRIC" id="fig|1097667.3.peg.2451"/>
<dbReference type="InterPro" id="IPR002575">
    <property type="entry name" value="Aminoglycoside_PTrfase"/>
</dbReference>
<sequence length="411" mass="45607">MPHPAAAEPLSSEVSPIEKARASARILSRLASTSGHVARERLLPRPVRTAADIPVSAEEITADWLTAVLCDRHADARVLSFEIPGGSTGTSTRHGLRLTYNDAGVAASLPTELYTKTTSSVTQRLIQGLAGIIEGEIDFFNKVRPRIDIETPHGYHSAVDRRSWRSISVLENISVTRGATFLHSNVHFDRKAIEDLLSDLATLHGTMWEDPEVTRSDSWMPTPHDLLMSIKTSINMRKRSVIGADRAKAVVPTSLREQADDLWFAFERSMAQATLGPRTFLHGDAHVGNTYRTSEGRTGYTDWQMVRRGSWAFDVALSMTTVLDVEDRRAWERDLLGFYLERLAKAGGEPPELEAAWDLYRAQALYPYHSWTYTIGRGPLQPKMQPDELCLPIIERSAAAIIDHGSIAAVS</sequence>
<protein>
    <recommendedName>
        <fullName evidence="1">Aminoglycoside phosphotransferase domain-containing protein</fullName>
    </recommendedName>
</protein>
<reference evidence="2 3" key="1">
    <citation type="journal article" date="2013" name="Biodegradation">
        <title>Quantitative proteomic analysis of ibuprofen-degrading Patulibacter sp. strain I11.</title>
        <authorList>
            <person name="Almeida B."/>
            <person name="Kjeldal H."/>
            <person name="Lolas I."/>
            <person name="Knudsen A.D."/>
            <person name="Carvalho G."/>
            <person name="Nielsen K.L."/>
            <person name="Barreto Crespo M.T."/>
            <person name="Stensballe A."/>
            <person name="Nielsen J.L."/>
        </authorList>
    </citation>
    <scope>NUCLEOTIDE SEQUENCE [LARGE SCALE GENOMIC DNA]</scope>
    <source>
        <strain evidence="2 3">I11</strain>
    </source>
</reference>
<proteinExistence type="predicted"/>
<dbReference type="Proteomes" id="UP000005143">
    <property type="component" value="Unassembled WGS sequence"/>
</dbReference>
<dbReference type="AlphaFoldDB" id="H0E6L9"/>
<evidence type="ECO:0000313" key="2">
    <source>
        <dbReference type="EMBL" id="EHN10666.1"/>
    </source>
</evidence>
<dbReference type="EMBL" id="AGUD01000206">
    <property type="protein sequence ID" value="EHN10666.1"/>
    <property type="molecule type" value="Genomic_DNA"/>
</dbReference>
<dbReference type="SUPFAM" id="SSF56112">
    <property type="entry name" value="Protein kinase-like (PK-like)"/>
    <property type="match status" value="1"/>
</dbReference>
<comment type="caution">
    <text evidence="2">The sequence shown here is derived from an EMBL/GenBank/DDBJ whole genome shotgun (WGS) entry which is preliminary data.</text>
</comment>
<accession>H0E6L9</accession>
<keyword evidence="3" id="KW-1185">Reference proteome</keyword>
<dbReference type="RefSeq" id="WP_007575484.1">
    <property type="nucleotide sequence ID" value="NZ_AGUD01000206.1"/>
</dbReference>
<dbReference type="Pfam" id="PF01636">
    <property type="entry name" value="APH"/>
    <property type="match status" value="1"/>
</dbReference>
<gene>
    <name evidence="2" type="ORF">PAI11_24690</name>
</gene>
<name>H0E6L9_9ACTN</name>
<organism evidence="2 3">
    <name type="scientific">Patulibacter medicamentivorans</name>
    <dbReference type="NCBI Taxonomy" id="1097667"/>
    <lineage>
        <taxon>Bacteria</taxon>
        <taxon>Bacillati</taxon>
        <taxon>Actinomycetota</taxon>
        <taxon>Thermoleophilia</taxon>
        <taxon>Solirubrobacterales</taxon>
        <taxon>Patulibacteraceae</taxon>
        <taxon>Patulibacter</taxon>
    </lineage>
</organism>
<feature type="domain" description="Aminoglycoside phosphotransferase" evidence="1">
    <location>
        <begin position="189"/>
        <end position="347"/>
    </location>
</feature>
<dbReference type="InterPro" id="IPR011009">
    <property type="entry name" value="Kinase-like_dom_sf"/>
</dbReference>
<dbReference type="Gene3D" id="3.90.1200.10">
    <property type="match status" value="1"/>
</dbReference>
<dbReference type="OrthoDB" id="141068at2"/>
<evidence type="ECO:0000313" key="3">
    <source>
        <dbReference type="Proteomes" id="UP000005143"/>
    </source>
</evidence>